<gene>
    <name evidence="2" type="ORF">A3770_18p81620</name>
</gene>
<evidence type="ECO:0000313" key="3">
    <source>
        <dbReference type="Proteomes" id="UP000316726"/>
    </source>
</evidence>
<protein>
    <submittedName>
        <fullName evidence="2">Selenocysteine-specific elongation factor</fullName>
    </submittedName>
</protein>
<name>A0A5B8N1R7_9CHLO</name>
<dbReference type="InterPro" id="IPR049393">
    <property type="entry name" value="eEFSec_III"/>
</dbReference>
<dbReference type="Gene3D" id="3.40.50.300">
    <property type="entry name" value="P-loop containing nucleotide triphosphate hydrolases"/>
    <property type="match status" value="1"/>
</dbReference>
<dbReference type="PRINTS" id="PR00315">
    <property type="entry name" value="ELONGATNFCT"/>
</dbReference>
<reference evidence="2 3" key="1">
    <citation type="submission" date="2018-07" db="EMBL/GenBank/DDBJ databases">
        <title>The complete nuclear genome of the prasinophyte Chloropicon primus (CCMP1205).</title>
        <authorList>
            <person name="Pombert J.-F."/>
            <person name="Otis C."/>
            <person name="Turmel M."/>
            <person name="Lemieux C."/>
        </authorList>
    </citation>
    <scope>NUCLEOTIDE SEQUENCE [LARGE SCALE GENOMIC DNA]</scope>
    <source>
        <strain evidence="2 3">CCMP1205</strain>
    </source>
</reference>
<proteinExistence type="predicted"/>
<dbReference type="Gene3D" id="2.40.30.10">
    <property type="entry name" value="Translation factors"/>
    <property type="match status" value="2"/>
</dbReference>
<dbReference type="InterPro" id="IPR009000">
    <property type="entry name" value="Transl_B-barrel_sf"/>
</dbReference>
<dbReference type="SUPFAM" id="SSF50447">
    <property type="entry name" value="Translation proteins"/>
    <property type="match status" value="1"/>
</dbReference>
<dbReference type="GO" id="GO:0005525">
    <property type="term" value="F:GTP binding"/>
    <property type="evidence" value="ECO:0007669"/>
    <property type="project" value="InterPro"/>
</dbReference>
<dbReference type="InterPro" id="IPR050055">
    <property type="entry name" value="EF-Tu_GTPase"/>
</dbReference>
<dbReference type="OrthoDB" id="2067at2759"/>
<dbReference type="InterPro" id="IPR000795">
    <property type="entry name" value="T_Tr_GTP-bd_dom"/>
</dbReference>
<dbReference type="GO" id="GO:0003924">
    <property type="term" value="F:GTPase activity"/>
    <property type="evidence" value="ECO:0007669"/>
    <property type="project" value="InterPro"/>
</dbReference>
<dbReference type="Pfam" id="PF00009">
    <property type="entry name" value="GTP_EFTU"/>
    <property type="match status" value="1"/>
</dbReference>
<evidence type="ECO:0000313" key="2">
    <source>
        <dbReference type="EMBL" id="QDZ25644.1"/>
    </source>
</evidence>
<dbReference type="CDD" id="cd04094">
    <property type="entry name" value="eSelB_III"/>
    <property type="match status" value="1"/>
</dbReference>
<dbReference type="Pfam" id="PF21131">
    <property type="entry name" value="eEFSec_4th"/>
    <property type="match status" value="1"/>
</dbReference>
<keyword evidence="2" id="KW-0648">Protein biosynthesis</keyword>
<dbReference type="FunFam" id="2.40.30.10:FF:000052">
    <property type="entry name" value="Selenocysteine-specific elongation factor EF-Sec"/>
    <property type="match status" value="1"/>
</dbReference>
<dbReference type="GO" id="GO:0003746">
    <property type="term" value="F:translation elongation factor activity"/>
    <property type="evidence" value="ECO:0007669"/>
    <property type="project" value="UniProtKB-KW"/>
</dbReference>
<dbReference type="PANTHER" id="PTHR43721:SF11">
    <property type="entry name" value="SELENOCYSTEINE-SPECIFIC ELONGATION FACTOR"/>
    <property type="match status" value="1"/>
</dbReference>
<accession>A0A5B8N1R7</accession>
<dbReference type="PROSITE" id="PS51722">
    <property type="entry name" value="G_TR_2"/>
    <property type="match status" value="1"/>
</dbReference>
<dbReference type="InterPro" id="IPR027417">
    <property type="entry name" value="P-loop_NTPase"/>
</dbReference>
<dbReference type="EMBL" id="CP031051">
    <property type="protein sequence ID" value="QDZ25644.1"/>
    <property type="molecule type" value="Genomic_DNA"/>
</dbReference>
<dbReference type="Proteomes" id="UP000316726">
    <property type="component" value="Chromosome 18"/>
</dbReference>
<dbReference type="Pfam" id="PF21208">
    <property type="entry name" value="euk_SelB_III"/>
    <property type="match status" value="1"/>
</dbReference>
<sequence length="550" mass="59285">MASVNVNVGVMGHVDSGKTSLVGALSTCLSTCALDRHPQSKERGITLDLGFSSFVSESGVRFTLVDCPGHASLIRTIIGATQIIDVFLLVIDCTKGIQTQTAECLVLAQVSPCSSMVVVLNKVDLLPESEREKKVERLMKIIGKALSRTKFRDCEVVTASAKQGTGVEGVAEKLAQATPQGVVEGRGQAAGQGGESEPLVYAVDHCFSIKGQGTVLTGTVLQGAMRVNQNLSIPRLGLTRKVKSMQVFKQPVEMASSGERVAICTTQLDPKLIERDYLCDLAPEASKEAAPVRTFDTFVARARRVAFYKGSIPSGCKIHVTLGHITALAEATFFAPEGSGEEGGGSDQGFDYGRDYEYLPELVSDARPGSLPPYVLIVFEKPVTCPTNTAFIASRLDLDVHTKQCRLAFHGNIVDAPSLDTYDAVKKERNAEKHQEYLNRLRVFKVKNRAGKLERIEKGTEGKSCIVSGFFGRDSDISKFIGYKVFPAGGEGEDDDGETAGGLVAPGTLVSAFGKSGKVKVQFDASVEDLLGADLRLQFKKYVYNKLQQR</sequence>
<dbReference type="InterPro" id="IPR049394">
    <property type="entry name" value="eEFSec_C"/>
</dbReference>
<dbReference type="SUPFAM" id="SSF52540">
    <property type="entry name" value="P-loop containing nucleoside triphosphate hydrolases"/>
    <property type="match status" value="1"/>
</dbReference>
<organism evidence="2 3">
    <name type="scientific">Chloropicon primus</name>
    <dbReference type="NCBI Taxonomy" id="1764295"/>
    <lineage>
        <taxon>Eukaryota</taxon>
        <taxon>Viridiplantae</taxon>
        <taxon>Chlorophyta</taxon>
        <taxon>Chloropicophyceae</taxon>
        <taxon>Chloropicales</taxon>
        <taxon>Chloropicaceae</taxon>
        <taxon>Chloropicon</taxon>
    </lineage>
</organism>
<feature type="domain" description="Tr-type G" evidence="1">
    <location>
        <begin position="3"/>
        <end position="182"/>
    </location>
</feature>
<dbReference type="CDD" id="cd03696">
    <property type="entry name" value="SelB_II"/>
    <property type="match status" value="1"/>
</dbReference>
<keyword evidence="2" id="KW-0251">Elongation factor</keyword>
<dbReference type="GO" id="GO:0001514">
    <property type="term" value="P:selenocysteine incorporation"/>
    <property type="evidence" value="ECO:0007669"/>
    <property type="project" value="TreeGrafter"/>
</dbReference>
<dbReference type="AlphaFoldDB" id="A0A5B8N1R7"/>
<dbReference type="STRING" id="1764295.A0A5B8N1R7"/>
<keyword evidence="3" id="KW-1185">Reference proteome</keyword>
<evidence type="ECO:0000259" key="1">
    <source>
        <dbReference type="PROSITE" id="PS51722"/>
    </source>
</evidence>
<dbReference type="PANTHER" id="PTHR43721">
    <property type="entry name" value="ELONGATION FACTOR TU-RELATED"/>
    <property type="match status" value="1"/>
</dbReference>